<feature type="non-terminal residue" evidence="1">
    <location>
        <position position="108"/>
    </location>
</feature>
<feature type="non-terminal residue" evidence="1">
    <location>
        <position position="1"/>
    </location>
</feature>
<reference evidence="1" key="1">
    <citation type="submission" date="2021-06" db="EMBL/GenBank/DDBJ databases">
        <authorList>
            <person name="Kallberg Y."/>
            <person name="Tangrot J."/>
            <person name="Rosling A."/>
        </authorList>
    </citation>
    <scope>NUCLEOTIDE SEQUENCE</scope>
    <source>
        <strain evidence="1">MA461A</strain>
    </source>
</reference>
<dbReference type="EMBL" id="CAJVQC010081023">
    <property type="protein sequence ID" value="CAG8818448.1"/>
    <property type="molecule type" value="Genomic_DNA"/>
</dbReference>
<comment type="caution">
    <text evidence="1">The sequence shown here is derived from an EMBL/GenBank/DDBJ whole genome shotgun (WGS) entry which is preliminary data.</text>
</comment>
<gene>
    <name evidence="1" type="ORF">RPERSI_LOCUS24912</name>
</gene>
<proteinExistence type="predicted"/>
<name>A0ACA9RZD5_9GLOM</name>
<dbReference type="Proteomes" id="UP000789920">
    <property type="component" value="Unassembled WGS sequence"/>
</dbReference>
<evidence type="ECO:0000313" key="2">
    <source>
        <dbReference type="Proteomes" id="UP000789920"/>
    </source>
</evidence>
<organism evidence="1 2">
    <name type="scientific">Racocetra persica</name>
    <dbReference type="NCBI Taxonomy" id="160502"/>
    <lineage>
        <taxon>Eukaryota</taxon>
        <taxon>Fungi</taxon>
        <taxon>Fungi incertae sedis</taxon>
        <taxon>Mucoromycota</taxon>
        <taxon>Glomeromycotina</taxon>
        <taxon>Glomeromycetes</taxon>
        <taxon>Diversisporales</taxon>
        <taxon>Gigasporaceae</taxon>
        <taxon>Racocetra</taxon>
    </lineage>
</organism>
<evidence type="ECO:0000313" key="1">
    <source>
        <dbReference type="EMBL" id="CAG8818448.1"/>
    </source>
</evidence>
<keyword evidence="2" id="KW-1185">Reference proteome</keyword>
<protein>
    <submittedName>
        <fullName evidence="1">7966_t:CDS:1</fullName>
    </submittedName>
</protein>
<sequence>AKAQHNTTMPNGPVNGIKVGSNGFSLWPSRVEHRITLSFSFNSSCENDPHKVIKVVASDGKTGEEFDLSYTVTKVIGNGSFGVVFQAKLINSGDETAIKKVLQDKRFK</sequence>
<accession>A0ACA9RZD5</accession>